<protein>
    <submittedName>
        <fullName evidence="2">Uncharacterized protein</fullName>
    </submittedName>
</protein>
<dbReference type="EMBL" id="VSRR010024624">
    <property type="protein sequence ID" value="MPC66332.1"/>
    <property type="molecule type" value="Genomic_DNA"/>
</dbReference>
<name>A0A5B7H5D4_PORTR</name>
<evidence type="ECO:0000313" key="3">
    <source>
        <dbReference type="Proteomes" id="UP000324222"/>
    </source>
</evidence>
<evidence type="ECO:0000313" key="2">
    <source>
        <dbReference type="EMBL" id="MPC66332.1"/>
    </source>
</evidence>
<feature type="transmembrane region" description="Helical" evidence="1">
    <location>
        <begin position="6"/>
        <end position="28"/>
    </location>
</feature>
<sequence length="31" mass="3838">MLSCPFSFFCHQHQIFLVYLSSVIYYFIHCY</sequence>
<accession>A0A5B7H5D4</accession>
<gene>
    <name evidence="2" type="ORF">E2C01_060479</name>
</gene>
<keyword evidence="3" id="KW-1185">Reference proteome</keyword>
<comment type="caution">
    <text evidence="2">The sequence shown here is derived from an EMBL/GenBank/DDBJ whole genome shotgun (WGS) entry which is preliminary data.</text>
</comment>
<keyword evidence="1" id="KW-1133">Transmembrane helix</keyword>
<keyword evidence="1" id="KW-0812">Transmembrane</keyword>
<keyword evidence="1" id="KW-0472">Membrane</keyword>
<dbReference type="AlphaFoldDB" id="A0A5B7H5D4"/>
<dbReference type="Proteomes" id="UP000324222">
    <property type="component" value="Unassembled WGS sequence"/>
</dbReference>
<proteinExistence type="predicted"/>
<organism evidence="2 3">
    <name type="scientific">Portunus trituberculatus</name>
    <name type="common">Swimming crab</name>
    <name type="synonym">Neptunus trituberculatus</name>
    <dbReference type="NCBI Taxonomy" id="210409"/>
    <lineage>
        <taxon>Eukaryota</taxon>
        <taxon>Metazoa</taxon>
        <taxon>Ecdysozoa</taxon>
        <taxon>Arthropoda</taxon>
        <taxon>Crustacea</taxon>
        <taxon>Multicrustacea</taxon>
        <taxon>Malacostraca</taxon>
        <taxon>Eumalacostraca</taxon>
        <taxon>Eucarida</taxon>
        <taxon>Decapoda</taxon>
        <taxon>Pleocyemata</taxon>
        <taxon>Brachyura</taxon>
        <taxon>Eubrachyura</taxon>
        <taxon>Portunoidea</taxon>
        <taxon>Portunidae</taxon>
        <taxon>Portuninae</taxon>
        <taxon>Portunus</taxon>
    </lineage>
</organism>
<evidence type="ECO:0000256" key="1">
    <source>
        <dbReference type="SAM" id="Phobius"/>
    </source>
</evidence>
<reference evidence="2 3" key="1">
    <citation type="submission" date="2019-05" db="EMBL/GenBank/DDBJ databases">
        <title>Another draft genome of Portunus trituberculatus and its Hox gene families provides insights of decapod evolution.</title>
        <authorList>
            <person name="Jeong J.-H."/>
            <person name="Song I."/>
            <person name="Kim S."/>
            <person name="Choi T."/>
            <person name="Kim D."/>
            <person name="Ryu S."/>
            <person name="Kim W."/>
        </authorList>
    </citation>
    <scope>NUCLEOTIDE SEQUENCE [LARGE SCALE GENOMIC DNA]</scope>
    <source>
        <tissue evidence="2">Muscle</tissue>
    </source>
</reference>